<gene>
    <name evidence="3" type="ORF">CATMQ487_35910</name>
</gene>
<name>A0ABM7YQ21_9BURK</name>
<feature type="transmembrane region" description="Helical" evidence="2">
    <location>
        <begin position="128"/>
        <end position="151"/>
    </location>
</feature>
<organism evidence="3 4">
    <name type="scientific">Sphaerotilus microaerophilus</name>
    <dbReference type="NCBI Taxonomy" id="2914710"/>
    <lineage>
        <taxon>Bacteria</taxon>
        <taxon>Pseudomonadati</taxon>
        <taxon>Pseudomonadota</taxon>
        <taxon>Betaproteobacteria</taxon>
        <taxon>Burkholderiales</taxon>
        <taxon>Sphaerotilaceae</taxon>
        <taxon>Sphaerotilus</taxon>
    </lineage>
</organism>
<feature type="transmembrane region" description="Helical" evidence="2">
    <location>
        <begin position="202"/>
        <end position="224"/>
    </location>
</feature>
<dbReference type="Proteomes" id="UP001057498">
    <property type="component" value="Chromosome"/>
</dbReference>
<evidence type="ECO:0000256" key="1">
    <source>
        <dbReference type="SAM" id="MobiDB-lite"/>
    </source>
</evidence>
<dbReference type="EMBL" id="AP025730">
    <property type="protein sequence ID" value="BDI06621.1"/>
    <property type="molecule type" value="Genomic_DNA"/>
</dbReference>
<feature type="region of interest" description="Disordered" evidence="1">
    <location>
        <begin position="40"/>
        <end position="105"/>
    </location>
</feature>
<evidence type="ECO:0000313" key="4">
    <source>
        <dbReference type="Proteomes" id="UP001057498"/>
    </source>
</evidence>
<accession>A0ABM7YQ21</accession>
<evidence type="ECO:0000313" key="3">
    <source>
        <dbReference type="EMBL" id="BDI06621.1"/>
    </source>
</evidence>
<dbReference type="RefSeq" id="WP_251969878.1">
    <property type="nucleotide sequence ID" value="NZ_AP025730.1"/>
</dbReference>
<keyword evidence="2" id="KW-0472">Membrane</keyword>
<feature type="transmembrane region" description="Helical" evidence="2">
    <location>
        <begin position="236"/>
        <end position="259"/>
    </location>
</feature>
<sequence length="280" mass="29440">MKEVTCLKCGAVAQFETLTEQTACPACGAIYAKVLGALRKKREQQSTEAARALARPRASAAAPPVPSAAHPPHSPHPGDPPDQADLSGPPSSVLPPSAWPSSSMSPRGGHGSVFAAPPGRVASWPLRIAYAGTVLSVVLPIGIASSSWVSLATGGNWFRWLNAAVPMLFVALALYRVYLVLRWSGTLALPHAGRGLRLLRGVGAFLLYVGLLFWLVSLAAGPLLAAYGPRSDRIGIVPFVVGVMLAQLGSLGMVGLLLFEMGRLRSFEQHWDAPVIEASA</sequence>
<feature type="transmembrane region" description="Helical" evidence="2">
    <location>
        <begin position="157"/>
        <end position="181"/>
    </location>
</feature>
<evidence type="ECO:0000256" key="2">
    <source>
        <dbReference type="SAM" id="Phobius"/>
    </source>
</evidence>
<reference evidence="3" key="1">
    <citation type="submission" date="2022-04" db="EMBL/GenBank/DDBJ databases">
        <title>Whole genome sequence of Sphaerotilus sp. FB-5.</title>
        <authorList>
            <person name="Takeda M."/>
            <person name="Narihara S."/>
            <person name="Akimoto M."/>
            <person name="Akimoto R."/>
            <person name="Nishiyashiki S."/>
            <person name="Murakami T."/>
        </authorList>
    </citation>
    <scope>NUCLEOTIDE SEQUENCE</scope>
    <source>
        <strain evidence="3">FB-5</strain>
    </source>
</reference>
<keyword evidence="2" id="KW-1133">Transmembrane helix</keyword>
<feature type="compositionally biased region" description="Low complexity" evidence="1">
    <location>
        <begin position="49"/>
        <end position="71"/>
    </location>
</feature>
<proteinExistence type="predicted"/>
<protein>
    <submittedName>
        <fullName evidence="3">Uncharacterized protein</fullName>
    </submittedName>
</protein>
<feature type="compositionally biased region" description="Low complexity" evidence="1">
    <location>
        <begin position="86"/>
        <end position="105"/>
    </location>
</feature>
<keyword evidence="2" id="KW-0812">Transmembrane</keyword>
<keyword evidence="4" id="KW-1185">Reference proteome</keyword>